<accession>A0A438DMC2</accession>
<reference evidence="1 2" key="1">
    <citation type="journal article" date="2018" name="PLoS Genet.">
        <title>Population sequencing reveals clonal diversity and ancestral inbreeding in the grapevine cultivar Chardonnay.</title>
        <authorList>
            <person name="Roach M.J."/>
            <person name="Johnson D.L."/>
            <person name="Bohlmann J."/>
            <person name="van Vuuren H.J."/>
            <person name="Jones S.J."/>
            <person name="Pretorius I.S."/>
            <person name="Schmidt S.A."/>
            <person name="Borneman A.R."/>
        </authorList>
    </citation>
    <scope>NUCLEOTIDE SEQUENCE [LARGE SCALE GENOMIC DNA]</scope>
    <source>
        <strain evidence="2">cv. Chardonnay</strain>
        <tissue evidence="1">Leaf</tissue>
    </source>
</reference>
<protein>
    <submittedName>
        <fullName evidence="1">Uncharacterized protein</fullName>
    </submittedName>
</protein>
<evidence type="ECO:0000313" key="2">
    <source>
        <dbReference type="Proteomes" id="UP000288805"/>
    </source>
</evidence>
<proteinExistence type="predicted"/>
<organism evidence="1 2">
    <name type="scientific">Vitis vinifera</name>
    <name type="common">Grape</name>
    <dbReference type="NCBI Taxonomy" id="29760"/>
    <lineage>
        <taxon>Eukaryota</taxon>
        <taxon>Viridiplantae</taxon>
        <taxon>Streptophyta</taxon>
        <taxon>Embryophyta</taxon>
        <taxon>Tracheophyta</taxon>
        <taxon>Spermatophyta</taxon>
        <taxon>Magnoliopsida</taxon>
        <taxon>eudicotyledons</taxon>
        <taxon>Gunneridae</taxon>
        <taxon>Pentapetalae</taxon>
        <taxon>rosids</taxon>
        <taxon>Vitales</taxon>
        <taxon>Vitaceae</taxon>
        <taxon>Viteae</taxon>
        <taxon>Vitis</taxon>
    </lineage>
</organism>
<evidence type="ECO:0000313" key="1">
    <source>
        <dbReference type="EMBL" id="RVW36584.1"/>
    </source>
</evidence>
<name>A0A438DMC2_VITVI</name>
<sequence length="85" mass="9598">MLYHLDLSLLEVLFIYTIKMSGKEIFSLSAHIPSLQLVTRLPDSTKGAAKICVVISGPWVGSYENPNHPFEPRHTLGIHGKRRRD</sequence>
<dbReference type="Proteomes" id="UP000288805">
    <property type="component" value="Unassembled WGS sequence"/>
</dbReference>
<dbReference type="AlphaFoldDB" id="A0A438DMC2"/>
<comment type="caution">
    <text evidence="1">The sequence shown here is derived from an EMBL/GenBank/DDBJ whole genome shotgun (WGS) entry which is preliminary data.</text>
</comment>
<dbReference type="EMBL" id="QGNW01001568">
    <property type="protein sequence ID" value="RVW36584.1"/>
    <property type="molecule type" value="Genomic_DNA"/>
</dbReference>
<gene>
    <name evidence="1" type="ORF">CK203_072900</name>
</gene>